<keyword evidence="1" id="KW-1133">Transmembrane helix</keyword>
<evidence type="ECO:0000256" key="1">
    <source>
        <dbReference type="SAM" id="Phobius"/>
    </source>
</evidence>
<dbReference type="Pfam" id="PF00106">
    <property type="entry name" value="adh_short"/>
    <property type="match status" value="1"/>
</dbReference>
<keyword evidence="1" id="KW-0812">Transmembrane</keyword>
<evidence type="ECO:0000313" key="3">
    <source>
        <dbReference type="Proteomes" id="UP000499080"/>
    </source>
</evidence>
<dbReference type="AlphaFoldDB" id="A0A4Y2U340"/>
<reference evidence="2 3" key="1">
    <citation type="journal article" date="2019" name="Sci. Rep.">
        <title>Orb-weaving spider Araneus ventricosus genome elucidates the spidroin gene catalogue.</title>
        <authorList>
            <person name="Kono N."/>
            <person name="Nakamura H."/>
            <person name="Ohtoshi R."/>
            <person name="Moran D.A.P."/>
            <person name="Shinohara A."/>
            <person name="Yoshida Y."/>
            <person name="Fujiwara M."/>
            <person name="Mori M."/>
            <person name="Tomita M."/>
            <person name="Arakawa K."/>
        </authorList>
    </citation>
    <scope>NUCLEOTIDE SEQUENCE [LARGE SCALE GENOMIC DNA]</scope>
</reference>
<dbReference type="InterPro" id="IPR002347">
    <property type="entry name" value="SDR_fam"/>
</dbReference>
<keyword evidence="3" id="KW-1185">Reference proteome</keyword>
<dbReference type="Gene3D" id="3.40.50.720">
    <property type="entry name" value="NAD(P)-binding Rossmann-like Domain"/>
    <property type="match status" value="1"/>
</dbReference>
<accession>A0A4Y2U340</accession>
<dbReference type="Proteomes" id="UP000499080">
    <property type="component" value="Unassembled WGS sequence"/>
</dbReference>
<keyword evidence="1" id="KW-0472">Membrane</keyword>
<dbReference type="EMBL" id="BGPR01032511">
    <property type="protein sequence ID" value="GBO06076.1"/>
    <property type="molecule type" value="Genomic_DNA"/>
</dbReference>
<dbReference type="GO" id="GO:0008202">
    <property type="term" value="P:steroid metabolic process"/>
    <property type="evidence" value="ECO:0007669"/>
    <property type="project" value="TreeGrafter"/>
</dbReference>
<dbReference type="GO" id="GO:0016491">
    <property type="term" value="F:oxidoreductase activity"/>
    <property type="evidence" value="ECO:0007669"/>
    <property type="project" value="TreeGrafter"/>
</dbReference>
<organism evidence="2 3">
    <name type="scientific">Araneus ventricosus</name>
    <name type="common">Orbweaver spider</name>
    <name type="synonym">Epeira ventricosa</name>
    <dbReference type="NCBI Taxonomy" id="182803"/>
    <lineage>
        <taxon>Eukaryota</taxon>
        <taxon>Metazoa</taxon>
        <taxon>Ecdysozoa</taxon>
        <taxon>Arthropoda</taxon>
        <taxon>Chelicerata</taxon>
        <taxon>Arachnida</taxon>
        <taxon>Araneae</taxon>
        <taxon>Araneomorphae</taxon>
        <taxon>Entelegynae</taxon>
        <taxon>Araneoidea</taxon>
        <taxon>Araneidae</taxon>
        <taxon>Araneus</taxon>
    </lineage>
</organism>
<name>A0A4Y2U340_ARAVE</name>
<proteinExistence type="predicted"/>
<evidence type="ECO:0000313" key="2">
    <source>
        <dbReference type="EMBL" id="GBO06076.1"/>
    </source>
</evidence>
<feature type="transmembrane region" description="Helical" evidence="1">
    <location>
        <begin position="34"/>
        <end position="55"/>
    </location>
</feature>
<dbReference type="SUPFAM" id="SSF51735">
    <property type="entry name" value="NAD(P)-binding Rossmann-fold domains"/>
    <property type="match status" value="1"/>
</dbReference>
<dbReference type="PANTHER" id="PTHR43313">
    <property type="entry name" value="SHORT-CHAIN DEHYDROGENASE/REDUCTASE FAMILY 9C"/>
    <property type="match status" value="1"/>
</dbReference>
<gene>
    <name evidence="2" type="primary">HSD11B2_0</name>
    <name evidence="2" type="ORF">AVEN_76755_1</name>
</gene>
<protein>
    <submittedName>
        <fullName evidence="2">Corticosteroid 11-beta-dehydrogenase isozyme 2</fullName>
    </submittedName>
</protein>
<dbReference type="InterPro" id="IPR036291">
    <property type="entry name" value="NAD(P)-bd_dom_sf"/>
</dbReference>
<comment type="caution">
    <text evidence="2">The sequence shown here is derived from an EMBL/GenBank/DDBJ whole genome shotgun (WGS) entry which is preliminary data.</text>
</comment>
<dbReference type="PANTHER" id="PTHR43313:SF43">
    <property type="entry name" value="D-BETA-HYDROXYBUTYRATE DEHYDROGENASE, MITOCHONDRIAL"/>
    <property type="match status" value="1"/>
</dbReference>
<sequence length="155" mass="17423">MGLMYFITTLTHFGICFCAKNVFGRILQAFIPLWIDKTVNIILHFIFAILLFKITKKLRFNKRIKTENKAVLITGCDSGFGHLLAKKLDSQGFRVYATCLQPAGLGANELRIESSERLKVVEMDVTKDESVSKAAEFIKGDLGSYGNCFVVKIFC</sequence>
<dbReference type="OrthoDB" id="6427557at2759"/>